<evidence type="ECO:0000256" key="2">
    <source>
        <dbReference type="ARBA" id="ARBA00022729"/>
    </source>
</evidence>
<proteinExistence type="inferred from homology"/>
<keyword evidence="3" id="KW-0175">Coiled coil</keyword>
<dbReference type="HOGENOM" id="CLU_090389_4_0_1"/>
<feature type="signal peptide" evidence="4">
    <location>
        <begin position="1"/>
        <end position="16"/>
    </location>
</feature>
<evidence type="ECO:0000256" key="3">
    <source>
        <dbReference type="SAM" id="Coils"/>
    </source>
</evidence>
<dbReference type="PROSITE" id="PS00194">
    <property type="entry name" value="THIOREDOXIN_1"/>
    <property type="match status" value="1"/>
</dbReference>
<dbReference type="InterPro" id="IPR017937">
    <property type="entry name" value="Thioredoxin_CS"/>
</dbReference>
<feature type="coiled-coil region" evidence="3">
    <location>
        <begin position="147"/>
        <end position="192"/>
    </location>
</feature>
<dbReference type="KEGG" id="tps:THAPSDRAFT_37338"/>
<dbReference type="AlphaFoldDB" id="B8CCS4"/>
<dbReference type="InterPro" id="IPR013766">
    <property type="entry name" value="Thioredoxin_domain"/>
</dbReference>
<comment type="similarity">
    <text evidence="1">Belongs to the protein disulfide isomerase family.</text>
</comment>
<sequence>MKLAAFLLAVASSTSALELTPDNFAAETDGKTVFLKFFAPWCGHCKALKPDWDKLMEEFAGSSTQLIADIDCTAGGEPLCGEHGIQGFPTLKWGDPADLQDYEGGRSYDDLKAFADANLKPLCSVKNIDLCEPEKKTLIESYLKMDKDELQSLVEKEEEKIANAESNFESELEKLQAAYEKLSTEKDQTIADVKNAGLGMMKSVLKSKDASDGKDEL</sequence>
<dbReference type="PANTHER" id="PTHR45672:SF3">
    <property type="entry name" value="THIOREDOXIN DOMAIN-CONTAINING PROTEIN 5"/>
    <property type="match status" value="1"/>
</dbReference>
<dbReference type="InterPro" id="IPR036249">
    <property type="entry name" value="Thioredoxin-like_sf"/>
</dbReference>
<dbReference type="PROSITE" id="PS51352">
    <property type="entry name" value="THIOREDOXIN_2"/>
    <property type="match status" value="1"/>
</dbReference>
<dbReference type="EMBL" id="CM000649">
    <property type="protein sequence ID" value="EED89001.1"/>
    <property type="molecule type" value="Genomic_DNA"/>
</dbReference>
<dbReference type="SUPFAM" id="SSF52833">
    <property type="entry name" value="Thioredoxin-like"/>
    <property type="match status" value="1"/>
</dbReference>
<dbReference type="STRING" id="35128.B8CCS4"/>
<gene>
    <name evidence="6" type="ORF">THAPSDRAFT_37338</name>
</gene>
<dbReference type="PaxDb" id="35128-Thaps37338"/>
<dbReference type="PANTHER" id="PTHR45672">
    <property type="entry name" value="PROTEIN DISULFIDE-ISOMERASE C17H9.14C-RELATED"/>
    <property type="match status" value="1"/>
</dbReference>
<dbReference type="InParanoid" id="B8CCS4"/>
<dbReference type="OMA" id="CTKEQDL"/>
<dbReference type="Pfam" id="PF00085">
    <property type="entry name" value="Thioredoxin"/>
    <property type="match status" value="1"/>
</dbReference>
<keyword evidence="7" id="KW-1185">Reference proteome</keyword>
<dbReference type="RefSeq" id="XP_002293992.1">
    <property type="nucleotide sequence ID" value="XM_002293956.1"/>
</dbReference>
<feature type="domain" description="Thioredoxin" evidence="5">
    <location>
        <begin position="1"/>
        <end position="120"/>
    </location>
</feature>
<dbReference type="eggNOG" id="KOG0191">
    <property type="taxonomic scope" value="Eukaryota"/>
</dbReference>
<dbReference type="GeneID" id="7441827"/>
<keyword evidence="2 4" id="KW-0732">Signal</keyword>
<dbReference type="Proteomes" id="UP000001449">
    <property type="component" value="Chromosome 14"/>
</dbReference>
<accession>B8CCS4</accession>
<dbReference type="GO" id="GO:0003756">
    <property type="term" value="F:protein disulfide isomerase activity"/>
    <property type="evidence" value="ECO:0000318"/>
    <property type="project" value="GO_Central"/>
</dbReference>
<name>B8CCS4_THAPS</name>
<dbReference type="GO" id="GO:0005783">
    <property type="term" value="C:endoplasmic reticulum"/>
    <property type="evidence" value="ECO:0000318"/>
    <property type="project" value="GO_Central"/>
</dbReference>
<protein>
    <recommendedName>
        <fullName evidence="5">Thioredoxin domain-containing protein</fullName>
    </recommendedName>
</protein>
<evidence type="ECO:0000313" key="7">
    <source>
        <dbReference type="Proteomes" id="UP000001449"/>
    </source>
</evidence>
<evidence type="ECO:0000313" key="6">
    <source>
        <dbReference type="EMBL" id="EED89001.1"/>
    </source>
</evidence>
<evidence type="ECO:0000259" key="5">
    <source>
        <dbReference type="PROSITE" id="PS51352"/>
    </source>
</evidence>
<evidence type="ECO:0000256" key="4">
    <source>
        <dbReference type="SAM" id="SignalP"/>
    </source>
</evidence>
<dbReference type="InterPro" id="IPR051063">
    <property type="entry name" value="PDI"/>
</dbReference>
<reference evidence="6 7" key="2">
    <citation type="journal article" date="2008" name="Nature">
        <title>The Phaeodactylum genome reveals the evolutionary history of diatom genomes.</title>
        <authorList>
            <person name="Bowler C."/>
            <person name="Allen A.E."/>
            <person name="Badger J.H."/>
            <person name="Grimwood J."/>
            <person name="Jabbari K."/>
            <person name="Kuo A."/>
            <person name="Maheswari U."/>
            <person name="Martens C."/>
            <person name="Maumus F."/>
            <person name="Otillar R.P."/>
            <person name="Rayko E."/>
            <person name="Salamov A."/>
            <person name="Vandepoele K."/>
            <person name="Beszteri B."/>
            <person name="Gruber A."/>
            <person name="Heijde M."/>
            <person name="Katinka M."/>
            <person name="Mock T."/>
            <person name="Valentin K."/>
            <person name="Verret F."/>
            <person name="Berges J.A."/>
            <person name="Brownlee C."/>
            <person name="Cadoret J.P."/>
            <person name="Chiovitti A."/>
            <person name="Choi C.J."/>
            <person name="Coesel S."/>
            <person name="De Martino A."/>
            <person name="Detter J.C."/>
            <person name="Durkin C."/>
            <person name="Falciatore A."/>
            <person name="Fournet J."/>
            <person name="Haruta M."/>
            <person name="Huysman M.J."/>
            <person name="Jenkins B.D."/>
            <person name="Jiroutova K."/>
            <person name="Jorgensen R.E."/>
            <person name="Joubert Y."/>
            <person name="Kaplan A."/>
            <person name="Kroger N."/>
            <person name="Kroth P.G."/>
            <person name="La Roche J."/>
            <person name="Lindquist E."/>
            <person name="Lommer M."/>
            <person name="Martin-Jezequel V."/>
            <person name="Lopez P.J."/>
            <person name="Lucas S."/>
            <person name="Mangogna M."/>
            <person name="McGinnis K."/>
            <person name="Medlin L.K."/>
            <person name="Montsant A."/>
            <person name="Oudot-Le Secq M.P."/>
            <person name="Napoli C."/>
            <person name="Obornik M."/>
            <person name="Parker M.S."/>
            <person name="Petit J.L."/>
            <person name="Porcel B.M."/>
            <person name="Poulsen N."/>
            <person name="Robison M."/>
            <person name="Rychlewski L."/>
            <person name="Rynearson T.A."/>
            <person name="Schmutz J."/>
            <person name="Shapiro H."/>
            <person name="Siaut M."/>
            <person name="Stanley M."/>
            <person name="Sussman M.R."/>
            <person name="Taylor A.R."/>
            <person name="Vardi A."/>
            <person name="von Dassow P."/>
            <person name="Vyverman W."/>
            <person name="Willis A."/>
            <person name="Wyrwicz L.S."/>
            <person name="Rokhsar D.S."/>
            <person name="Weissenbach J."/>
            <person name="Armbrust E.V."/>
            <person name="Green B.R."/>
            <person name="Van de Peer Y."/>
            <person name="Grigoriev I.V."/>
        </authorList>
    </citation>
    <scope>NUCLEOTIDE SEQUENCE [LARGE SCALE GENOMIC DNA]</scope>
    <source>
        <strain evidence="6 7">CCMP1335</strain>
    </source>
</reference>
<evidence type="ECO:0000256" key="1">
    <source>
        <dbReference type="ARBA" id="ARBA00006347"/>
    </source>
</evidence>
<dbReference type="Gene3D" id="3.40.30.10">
    <property type="entry name" value="Glutaredoxin"/>
    <property type="match status" value="1"/>
</dbReference>
<organism evidence="6 7">
    <name type="scientific">Thalassiosira pseudonana</name>
    <name type="common">Marine diatom</name>
    <name type="synonym">Cyclotella nana</name>
    <dbReference type="NCBI Taxonomy" id="35128"/>
    <lineage>
        <taxon>Eukaryota</taxon>
        <taxon>Sar</taxon>
        <taxon>Stramenopiles</taxon>
        <taxon>Ochrophyta</taxon>
        <taxon>Bacillariophyta</taxon>
        <taxon>Coscinodiscophyceae</taxon>
        <taxon>Thalassiosirophycidae</taxon>
        <taxon>Thalassiosirales</taxon>
        <taxon>Thalassiosiraceae</taxon>
        <taxon>Thalassiosira</taxon>
    </lineage>
</organism>
<dbReference type="GO" id="GO:0006457">
    <property type="term" value="P:protein folding"/>
    <property type="evidence" value="ECO:0000318"/>
    <property type="project" value="GO_Central"/>
</dbReference>
<feature type="chain" id="PRO_5002870004" description="Thioredoxin domain-containing protein" evidence="4">
    <location>
        <begin position="17"/>
        <end position="217"/>
    </location>
</feature>
<reference evidence="6 7" key="1">
    <citation type="journal article" date="2004" name="Science">
        <title>The genome of the diatom Thalassiosira pseudonana: ecology, evolution, and metabolism.</title>
        <authorList>
            <person name="Armbrust E.V."/>
            <person name="Berges J.A."/>
            <person name="Bowler C."/>
            <person name="Green B.R."/>
            <person name="Martinez D."/>
            <person name="Putnam N.H."/>
            <person name="Zhou S."/>
            <person name="Allen A.E."/>
            <person name="Apt K.E."/>
            <person name="Bechner M."/>
            <person name="Brzezinski M.A."/>
            <person name="Chaal B.K."/>
            <person name="Chiovitti A."/>
            <person name="Davis A.K."/>
            <person name="Demarest M.S."/>
            <person name="Detter J.C."/>
            <person name="Glavina T."/>
            <person name="Goodstein D."/>
            <person name="Hadi M.Z."/>
            <person name="Hellsten U."/>
            <person name="Hildebrand M."/>
            <person name="Jenkins B.D."/>
            <person name="Jurka J."/>
            <person name="Kapitonov V.V."/>
            <person name="Kroger N."/>
            <person name="Lau W.W."/>
            <person name="Lane T.W."/>
            <person name="Larimer F.W."/>
            <person name="Lippmeier J.C."/>
            <person name="Lucas S."/>
            <person name="Medina M."/>
            <person name="Montsant A."/>
            <person name="Obornik M."/>
            <person name="Parker M.S."/>
            <person name="Palenik B."/>
            <person name="Pazour G.J."/>
            <person name="Richardson P.M."/>
            <person name="Rynearson T.A."/>
            <person name="Saito M.A."/>
            <person name="Schwartz D.C."/>
            <person name="Thamatrakoln K."/>
            <person name="Valentin K."/>
            <person name="Vardi A."/>
            <person name="Wilkerson F.P."/>
            <person name="Rokhsar D.S."/>
        </authorList>
    </citation>
    <scope>NUCLEOTIDE SEQUENCE [LARGE SCALE GENOMIC DNA]</scope>
    <source>
        <strain evidence="6 7">CCMP1335</strain>
    </source>
</reference>